<sequence>MPLRSIPSETLTGKGGTIILQGVVDGRGLFWDVCVGYAGSVHDAQESAS</sequence>
<name>A0A5J5C7J2_9PERO</name>
<dbReference type="Proteomes" id="UP000327493">
    <property type="component" value="Unassembled WGS sequence"/>
</dbReference>
<keyword evidence="2" id="KW-1185">Reference proteome</keyword>
<accession>A0A5J5C7J2</accession>
<gene>
    <name evidence="1" type="ORF">FQN60_005249</name>
</gene>
<organism evidence="1 2">
    <name type="scientific">Etheostoma spectabile</name>
    <name type="common">orangethroat darter</name>
    <dbReference type="NCBI Taxonomy" id="54343"/>
    <lineage>
        <taxon>Eukaryota</taxon>
        <taxon>Metazoa</taxon>
        <taxon>Chordata</taxon>
        <taxon>Craniata</taxon>
        <taxon>Vertebrata</taxon>
        <taxon>Euteleostomi</taxon>
        <taxon>Actinopterygii</taxon>
        <taxon>Neopterygii</taxon>
        <taxon>Teleostei</taxon>
        <taxon>Neoteleostei</taxon>
        <taxon>Acanthomorphata</taxon>
        <taxon>Eupercaria</taxon>
        <taxon>Perciformes</taxon>
        <taxon>Percoidei</taxon>
        <taxon>Percidae</taxon>
        <taxon>Etheostomatinae</taxon>
        <taxon>Etheostoma</taxon>
    </lineage>
</organism>
<evidence type="ECO:0000313" key="1">
    <source>
        <dbReference type="EMBL" id="KAA8577647.1"/>
    </source>
</evidence>
<reference evidence="1 2" key="1">
    <citation type="submission" date="2019-08" db="EMBL/GenBank/DDBJ databases">
        <title>A chromosome-level genome assembly, high-density linkage maps, and genome scans reveal the genomic architecture of hybrid incompatibilities underlying speciation via character displacement in darters (Percidae: Etheostominae).</title>
        <authorList>
            <person name="Moran R.L."/>
            <person name="Catchen J.M."/>
            <person name="Fuller R.C."/>
        </authorList>
    </citation>
    <scope>NUCLEOTIDE SEQUENCE [LARGE SCALE GENOMIC DNA]</scope>
    <source>
        <strain evidence="1">EspeVRDwgs_2016</strain>
        <tissue evidence="1">Muscle</tissue>
    </source>
</reference>
<dbReference type="AlphaFoldDB" id="A0A5J5C7J2"/>
<protein>
    <submittedName>
        <fullName evidence="1">Uncharacterized protein</fullName>
    </submittedName>
</protein>
<comment type="caution">
    <text evidence="1">The sequence shown here is derived from an EMBL/GenBank/DDBJ whole genome shotgun (WGS) entry which is preliminary data.</text>
</comment>
<dbReference type="EMBL" id="VOFY01002220">
    <property type="protein sequence ID" value="KAA8577647.1"/>
    <property type="molecule type" value="Genomic_DNA"/>
</dbReference>
<evidence type="ECO:0000313" key="2">
    <source>
        <dbReference type="Proteomes" id="UP000327493"/>
    </source>
</evidence>
<proteinExistence type="predicted"/>